<protein>
    <recommendedName>
        <fullName evidence="7">BHLH domain-containing protein</fullName>
    </recommendedName>
</protein>
<dbReference type="GO" id="GO:0046983">
    <property type="term" value="F:protein dimerization activity"/>
    <property type="evidence" value="ECO:0007669"/>
    <property type="project" value="InterPro"/>
</dbReference>
<keyword evidence="2" id="KW-0805">Transcription regulation</keyword>
<dbReference type="Pfam" id="PF00010">
    <property type="entry name" value="HLH"/>
    <property type="match status" value="1"/>
</dbReference>
<dbReference type="InterPro" id="IPR036638">
    <property type="entry name" value="HLH_DNA-bd_sf"/>
</dbReference>
<feature type="domain" description="BHLH" evidence="7">
    <location>
        <begin position="65"/>
        <end position="116"/>
    </location>
</feature>
<evidence type="ECO:0000259" key="7">
    <source>
        <dbReference type="PROSITE" id="PS50888"/>
    </source>
</evidence>
<name>A0A8H3EE91_9LECA</name>
<evidence type="ECO:0000256" key="6">
    <source>
        <dbReference type="SAM" id="MobiDB-lite"/>
    </source>
</evidence>
<dbReference type="PANTHER" id="PTHR15741:SF39">
    <property type="entry name" value="BHLH TRANSCRIPTION FACTOR (EUROFUNG)"/>
    <property type="match status" value="1"/>
</dbReference>
<dbReference type="Gene3D" id="4.10.280.10">
    <property type="entry name" value="Helix-loop-helix DNA-binding domain"/>
    <property type="match status" value="1"/>
</dbReference>
<comment type="subcellular location">
    <subcellularLocation>
        <location evidence="1">Nucleus</location>
    </subcellularLocation>
</comment>
<organism evidence="8 9">
    <name type="scientific">Gomphillus americanus</name>
    <dbReference type="NCBI Taxonomy" id="1940652"/>
    <lineage>
        <taxon>Eukaryota</taxon>
        <taxon>Fungi</taxon>
        <taxon>Dikarya</taxon>
        <taxon>Ascomycota</taxon>
        <taxon>Pezizomycotina</taxon>
        <taxon>Lecanoromycetes</taxon>
        <taxon>OSLEUM clade</taxon>
        <taxon>Ostropomycetidae</taxon>
        <taxon>Ostropales</taxon>
        <taxon>Graphidaceae</taxon>
        <taxon>Gomphilloideae</taxon>
        <taxon>Gomphillus</taxon>
    </lineage>
</organism>
<dbReference type="SUPFAM" id="SSF47459">
    <property type="entry name" value="HLH, helix-loop-helix DNA-binding domain"/>
    <property type="match status" value="1"/>
</dbReference>
<dbReference type="Proteomes" id="UP000664169">
    <property type="component" value="Unassembled WGS sequence"/>
</dbReference>
<evidence type="ECO:0000256" key="5">
    <source>
        <dbReference type="ARBA" id="ARBA00023242"/>
    </source>
</evidence>
<accession>A0A8H3EE91</accession>
<dbReference type="InterPro" id="IPR052207">
    <property type="entry name" value="Max-like/E-box_TFs"/>
</dbReference>
<proteinExistence type="predicted"/>
<evidence type="ECO:0000256" key="3">
    <source>
        <dbReference type="ARBA" id="ARBA00023125"/>
    </source>
</evidence>
<dbReference type="EMBL" id="CAJPDQ010000001">
    <property type="protein sequence ID" value="CAF9903644.1"/>
    <property type="molecule type" value="Genomic_DNA"/>
</dbReference>
<evidence type="ECO:0000313" key="8">
    <source>
        <dbReference type="EMBL" id="CAF9903644.1"/>
    </source>
</evidence>
<gene>
    <name evidence="8" type="ORF">GOMPHAMPRED_000463</name>
</gene>
<feature type="region of interest" description="Disordered" evidence="6">
    <location>
        <begin position="1"/>
        <end position="78"/>
    </location>
</feature>
<reference evidence="8" key="1">
    <citation type="submission" date="2021-03" db="EMBL/GenBank/DDBJ databases">
        <authorList>
            <person name="Tagirdzhanova G."/>
        </authorList>
    </citation>
    <scope>NUCLEOTIDE SEQUENCE</scope>
</reference>
<keyword evidence="4" id="KW-0804">Transcription</keyword>
<feature type="compositionally biased region" description="Basic and acidic residues" evidence="6">
    <location>
        <begin position="61"/>
        <end position="78"/>
    </location>
</feature>
<evidence type="ECO:0000256" key="4">
    <source>
        <dbReference type="ARBA" id="ARBA00023163"/>
    </source>
</evidence>
<sequence length="141" mass="15813">MSNTGLPLGLHLPEENDSSSSKQDYNHQETLPMPKESTLKVEQDDEQNSDSGPAGRAKGTLSEEQKKANHIYSEQKRREKIREQYDKLAELTPGMEGHGRSEGRVLEEAVKFAQGLKEERARLIEAIEARGGIVPPELKNY</sequence>
<evidence type="ECO:0000256" key="2">
    <source>
        <dbReference type="ARBA" id="ARBA00023015"/>
    </source>
</evidence>
<dbReference type="GO" id="GO:0000981">
    <property type="term" value="F:DNA-binding transcription factor activity, RNA polymerase II-specific"/>
    <property type="evidence" value="ECO:0007669"/>
    <property type="project" value="TreeGrafter"/>
</dbReference>
<dbReference type="PANTHER" id="PTHR15741">
    <property type="entry name" value="BASIC HELIX-LOOP-HELIX ZIP TRANSCRIPTION FACTOR"/>
    <property type="match status" value="1"/>
</dbReference>
<dbReference type="GO" id="GO:0005634">
    <property type="term" value="C:nucleus"/>
    <property type="evidence" value="ECO:0007669"/>
    <property type="project" value="UniProtKB-SubCell"/>
</dbReference>
<dbReference type="OrthoDB" id="5778525at2759"/>
<keyword evidence="3" id="KW-0238">DNA-binding</keyword>
<dbReference type="InterPro" id="IPR011598">
    <property type="entry name" value="bHLH_dom"/>
</dbReference>
<dbReference type="PROSITE" id="PS50888">
    <property type="entry name" value="BHLH"/>
    <property type="match status" value="1"/>
</dbReference>
<evidence type="ECO:0000256" key="1">
    <source>
        <dbReference type="ARBA" id="ARBA00004123"/>
    </source>
</evidence>
<dbReference type="AlphaFoldDB" id="A0A8H3EE91"/>
<keyword evidence="9" id="KW-1185">Reference proteome</keyword>
<evidence type="ECO:0000313" key="9">
    <source>
        <dbReference type="Proteomes" id="UP000664169"/>
    </source>
</evidence>
<keyword evidence="5" id="KW-0539">Nucleus</keyword>
<dbReference type="GO" id="GO:0000978">
    <property type="term" value="F:RNA polymerase II cis-regulatory region sequence-specific DNA binding"/>
    <property type="evidence" value="ECO:0007669"/>
    <property type="project" value="TreeGrafter"/>
</dbReference>
<comment type="caution">
    <text evidence="8">The sequence shown here is derived from an EMBL/GenBank/DDBJ whole genome shotgun (WGS) entry which is preliminary data.</text>
</comment>